<keyword evidence="3" id="KW-1185">Reference proteome</keyword>
<feature type="region of interest" description="Disordered" evidence="1">
    <location>
        <begin position="55"/>
        <end position="97"/>
    </location>
</feature>
<dbReference type="AlphaFoldDB" id="N1PPC6"/>
<organism evidence="2 3">
    <name type="scientific">Dothistroma septosporum (strain NZE10 / CBS 128990)</name>
    <name type="common">Red band needle blight fungus</name>
    <name type="synonym">Mycosphaerella pini</name>
    <dbReference type="NCBI Taxonomy" id="675120"/>
    <lineage>
        <taxon>Eukaryota</taxon>
        <taxon>Fungi</taxon>
        <taxon>Dikarya</taxon>
        <taxon>Ascomycota</taxon>
        <taxon>Pezizomycotina</taxon>
        <taxon>Dothideomycetes</taxon>
        <taxon>Dothideomycetidae</taxon>
        <taxon>Mycosphaerellales</taxon>
        <taxon>Mycosphaerellaceae</taxon>
        <taxon>Dothistroma</taxon>
    </lineage>
</organism>
<sequence length="115" mass="12847">MGQALTIRFIEREPRPEILASKVLHGPQDKRVLLQVIRDRSTIYLVALMQRETPRNAAGKGAGIQGSSRWNHLWDPVRAQKRQKTNDPAPSSSGPYSACVLCSAKRHAPLPDPVW</sequence>
<proteinExistence type="predicted"/>
<accession>N1PPC6</accession>
<reference evidence="2 3" key="2">
    <citation type="journal article" date="2012" name="PLoS Pathog.">
        <title>Diverse lifestyles and strategies of plant pathogenesis encoded in the genomes of eighteen Dothideomycetes fungi.</title>
        <authorList>
            <person name="Ohm R.A."/>
            <person name="Feau N."/>
            <person name="Henrissat B."/>
            <person name="Schoch C.L."/>
            <person name="Horwitz B.A."/>
            <person name="Barry K.W."/>
            <person name="Condon B.J."/>
            <person name="Copeland A.C."/>
            <person name="Dhillon B."/>
            <person name="Glaser F."/>
            <person name="Hesse C.N."/>
            <person name="Kosti I."/>
            <person name="LaButti K."/>
            <person name="Lindquist E.A."/>
            <person name="Lucas S."/>
            <person name="Salamov A.A."/>
            <person name="Bradshaw R.E."/>
            <person name="Ciuffetti L."/>
            <person name="Hamelin R.C."/>
            <person name="Kema G.H.J."/>
            <person name="Lawrence C."/>
            <person name="Scott J.A."/>
            <person name="Spatafora J.W."/>
            <person name="Turgeon B.G."/>
            <person name="de Wit P.J.G.M."/>
            <person name="Zhong S."/>
            <person name="Goodwin S.B."/>
            <person name="Grigoriev I.V."/>
        </authorList>
    </citation>
    <scope>NUCLEOTIDE SEQUENCE [LARGE SCALE GENOMIC DNA]</scope>
    <source>
        <strain evidence="3">NZE10 / CBS 128990</strain>
    </source>
</reference>
<protein>
    <submittedName>
        <fullName evidence="2">Uncharacterized protein</fullName>
    </submittedName>
</protein>
<name>N1PPC6_DOTSN</name>
<reference evidence="3" key="1">
    <citation type="journal article" date="2012" name="PLoS Genet.">
        <title>The genomes of the fungal plant pathogens Cladosporium fulvum and Dothistroma septosporum reveal adaptation to different hosts and lifestyles but also signatures of common ancestry.</title>
        <authorList>
            <person name="de Wit P.J.G.M."/>
            <person name="van der Burgt A."/>
            <person name="Oekmen B."/>
            <person name="Stergiopoulos I."/>
            <person name="Abd-Elsalam K.A."/>
            <person name="Aerts A.L."/>
            <person name="Bahkali A.H."/>
            <person name="Beenen H.G."/>
            <person name="Chettri P."/>
            <person name="Cox M.P."/>
            <person name="Datema E."/>
            <person name="de Vries R.P."/>
            <person name="Dhillon B."/>
            <person name="Ganley A.R."/>
            <person name="Griffiths S.A."/>
            <person name="Guo Y."/>
            <person name="Hamelin R.C."/>
            <person name="Henrissat B."/>
            <person name="Kabir M.S."/>
            <person name="Jashni M.K."/>
            <person name="Kema G."/>
            <person name="Klaubauf S."/>
            <person name="Lapidus A."/>
            <person name="Levasseur A."/>
            <person name="Lindquist E."/>
            <person name="Mehrabi R."/>
            <person name="Ohm R.A."/>
            <person name="Owen T.J."/>
            <person name="Salamov A."/>
            <person name="Schwelm A."/>
            <person name="Schijlen E."/>
            <person name="Sun H."/>
            <person name="van den Burg H.A."/>
            <person name="van Ham R.C.H.J."/>
            <person name="Zhang S."/>
            <person name="Goodwin S.B."/>
            <person name="Grigoriev I.V."/>
            <person name="Collemare J."/>
            <person name="Bradshaw R.E."/>
        </authorList>
    </citation>
    <scope>NUCLEOTIDE SEQUENCE [LARGE SCALE GENOMIC DNA]</scope>
    <source>
        <strain evidence="3">NZE10 / CBS 128990</strain>
    </source>
</reference>
<evidence type="ECO:0000313" key="2">
    <source>
        <dbReference type="EMBL" id="EME45242.1"/>
    </source>
</evidence>
<dbReference type="EMBL" id="KB446538">
    <property type="protein sequence ID" value="EME45242.1"/>
    <property type="molecule type" value="Genomic_DNA"/>
</dbReference>
<dbReference type="Proteomes" id="UP000016933">
    <property type="component" value="Unassembled WGS sequence"/>
</dbReference>
<feature type="compositionally biased region" description="Polar residues" evidence="1">
    <location>
        <begin position="86"/>
        <end position="95"/>
    </location>
</feature>
<gene>
    <name evidence="2" type="ORF">DOTSEDRAFT_71071</name>
</gene>
<evidence type="ECO:0000256" key="1">
    <source>
        <dbReference type="SAM" id="MobiDB-lite"/>
    </source>
</evidence>
<dbReference type="HOGENOM" id="CLU_2108958_0_0_1"/>
<evidence type="ECO:0000313" key="3">
    <source>
        <dbReference type="Proteomes" id="UP000016933"/>
    </source>
</evidence>